<dbReference type="PRINTS" id="PR00344">
    <property type="entry name" value="BCTRLSENSOR"/>
</dbReference>
<dbReference type="NCBIfam" id="TIGR00229">
    <property type="entry name" value="sensory_box"/>
    <property type="match status" value="6"/>
</dbReference>
<dbReference type="Proteomes" id="UP001596405">
    <property type="component" value="Unassembled WGS sequence"/>
</dbReference>
<dbReference type="CDD" id="cd00130">
    <property type="entry name" value="PAS"/>
    <property type="match status" value="6"/>
</dbReference>
<dbReference type="EMBL" id="JBHSYQ010000015">
    <property type="protein sequence ID" value="MFC6999133.1"/>
    <property type="molecule type" value="Genomic_DNA"/>
</dbReference>
<keyword evidence="3" id="KW-0597">Phosphoprotein</keyword>
<evidence type="ECO:0000259" key="9">
    <source>
        <dbReference type="PROSITE" id="PS50113"/>
    </source>
</evidence>
<feature type="domain" description="PAS" evidence="8">
    <location>
        <begin position="21"/>
        <end position="91"/>
    </location>
</feature>
<feature type="domain" description="PAS" evidence="8">
    <location>
        <begin position="637"/>
        <end position="681"/>
    </location>
</feature>
<dbReference type="Pfam" id="PF13426">
    <property type="entry name" value="PAS_9"/>
    <property type="match status" value="2"/>
</dbReference>
<dbReference type="InterPro" id="IPR003594">
    <property type="entry name" value="HATPase_dom"/>
</dbReference>
<dbReference type="SUPFAM" id="SSF55785">
    <property type="entry name" value="PYP-like sensor domain (PAS domain)"/>
    <property type="match status" value="6"/>
</dbReference>
<accession>A0ABW2DPX9</accession>
<evidence type="ECO:0000256" key="2">
    <source>
        <dbReference type="ARBA" id="ARBA00012438"/>
    </source>
</evidence>
<dbReference type="Pfam" id="PF08448">
    <property type="entry name" value="PAS_4"/>
    <property type="match status" value="2"/>
</dbReference>
<dbReference type="InterPro" id="IPR004358">
    <property type="entry name" value="Sig_transdc_His_kin-like_C"/>
</dbReference>
<evidence type="ECO:0000256" key="1">
    <source>
        <dbReference type="ARBA" id="ARBA00000085"/>
    </source>
</evidence>
<evidence type="ECO:0000256" key="6">
    <source>
        <dbReference type="SAM" id="Coils"/>
    </source>
</evidence>
<dbReference type="Pfam" id="PF08447">
    <property type="entry name" value="PAS_3"/>
    <property type="match status" value="2"/>
</dbReference>
<comment type="catalytic activity">
    <reaction evidence="1">
        <text>ATP + protein L-histidine = ADP + protein N-phospho-L-histidine.</text>
        <dbReference type="EC" id="2.7.13.3"/>
    </reaction>
</comment>
<keyword evidence="6" id="KW-0175">Coiled coil</keyword>
<comment type="caution">
    <text evidence="10">The sequence shown here is derived from an EMBL/GenBank/DDBJ whole genome shotgun (WGS) entry which is preliminary data.</text>
</comment>
<dbReference type="Gene3D" id="1.10.287.130">
    <property type="match status" value="1"/>
</dbReference>
<organism evidence="10 11">
    <name type="scientific">Rufibacter roseus</name>
    <dbReference type="NCBI Taxonomy" id="1567108"/>
    <lineage>
        <taxon>Bacteria</taxon>
        <taxon>Pseudomonadati</taxon>
        <taxon>Bacteroidota</taxon>
        <taxon>Cytophagia</taxon>
        <taxon>Cytophagales</taxon>
        <taxon>Hymenobacteraceae</taxon>
        <taxon>Rufibacter</taxon>
    </lineage>
</organism>
<dbReference type="InterPro" id="IPR001610">
    <property type="entry name" value="PAC"/>
</dbReference>
<dbReference type="EC" id="2.7.13.3" evidence="2"/>
<proteinExistence type="predicted"/>
<evidence type="ECO:0000256" key="5">
    <source>
        <dbReference type="ARBA" id="ARBA00022777"/>
    </source>
</evidence>
<dbReference type="PANTHER" id="PTHR43304">
    <property type="entry name" value="PHYTOCHROME-LIKE PROTEIN CPH1"/>
    <property type="match status" value="1"/>
</dbReference>
<dbReference type="InterPro" id="IPR000700">
    <property type="entry name" value="PAS-assoc_C"/>
</dbReference>
<feature type="domain" description="PAS" evidence="8">
    <location>
        <begin position="524"/>
        <end position="594"/>
    </location>
</feature>
<dbReference type="SUPFAM" id="SSF47384">
    <property type="entry name" value="Homodimeric domain of signal transducing histidine kinase"/>
    <property type="match status" value="1"/>
</dbReference>
<dbReference type="PROSITE" id="PS50113">
    <property type="entry name" value="PAC"/>
    <property type="match status" value="2"/>
</dbReference>
<dbReference type="PANTHER" id="PTHR43304:SF1">
    <property type="entry name" value="PAC DOMAIN-CONTAINING PROTEIN"/>
    <property type="match status" value="1"/>
</dbReference>
<dbReference type="Pfam" id="PF02518">
    <property type="entry name" value="HATPase_c"/>
    <property type="match status" value="1"/>
</dbReference>
<dbReference type="InterPro" id="IPR052162">
    <property type="entry name" value="Sensor_kinase/Photoreceptor"/>
</dbReference>
<keyword evidence="5" id="KW-0418">Kinase</keyword>
<dbReference type="SMART" id="SM00086">
    <property type="entry name" value="PAC"/>
    <property type="match status" value="5"/>
</dbReference>
<evidence type="ECO:0000256" key="3">
    <source>
        <dbReference type="ARBA" id="ARBA00022553"/>
    </source>
</evidence>
<dbReference type="InterPro" id="IPR005467">
    <property type="entry name" value="His_kinase_dom"/>
</dbReference>
<dbReference type="Gene3D" id="3.30.450.20">
    <property type="entry name" value="PAS domain"/>
    <property type="match status" value="6"/>
</dbReference>
<feature type="domain" description="PAS" evidence="8">
    <location>
        <begin position="151"/>
        <end position="206"/>
    </location>
</feature>
<dbReference type="InterPro" id="IPR003661">
    <property type="entry name" value="HisK_dim/P_dom"/>
</dbReference>
<protein>
    <recommendedName>
        <fullName evidence="2">histidine kinase</fullName>
        <ecNumber evidence="2">2.7.13.3</ecNumber>
    </recommendedName>
</protein>
<dbReference type="InterPro" id="IPR000014">
    <property type="entry name" value="PAS"/>
</dbReference>
<dbReference type="PROSITE" id="PS50109">
    <property type="entry name" value="HIS_KIN"/>
    <property type="match status" value="1"/>
</dbReference>
<evidence type="ECO:0000256" key="4">
    <source>
        <dbReference type="ARBA" id="ARBA00022679"/>
    </source>
</evidence>
<dbReference type="InterPro" id="IPR035965">
    <property type="entry name" value="PAS-like_dom_sf"/>
</dbReference>
<feature type="domain" description="PAC" evidence="9">
    <location>
        <begin position="711"/>
        <end position="764"/>
    </location>
</feature>
<feature type="domain" description="Histidine kinase" evidence="7">
    <location>
        <begin position="782"/>
        <end position="994"/>
    </location>
</feature>
<dbReference type="Gene3D" id="3.30.565.10">
    <property type="entry name" value="Histidine kinase-like ATPase, C-terminal domain"/>
    <property type="match status" value="1"/>
</dbReference>
<dbReference type="SUPFAM" id="SSF55874">
    <property type="entry name" value="ATPase domain of HSP90 chaperone/DNA topoisomerase II/histidine kinase"/>
    <property type="match status" value="1"/>
</dbReference>
<dbReference type="CDD" id="cd00082">
    <property type="entry name" value="HisKA"/>
    <property type="match status" value="1"/>
</dbReference>
<evidence type="ECO:0000313" key="10">
    <source>
        <dbReference type="EMBL" id="MFC6999133.1"/>
    </source>
</evidence>
<feature type="domain" description="PAS" evidence="8">
    <location>
        <begin position="400"/>
        <end position="470"/>
    </location>
</feature>
<dbReference type="InterPro" id="IPR036890">
    <property type="entry name" value="HATPase_C_sf"/>
</dbReference>
<dbReference type="PROSITE" id="PS50112">
    <property type="entry name" value="PAS"/>
    <property type="match status" value="6"/>
</dbReference>
<dbReference type="SMART" id="SM00388">
    <property type="entry name" value="HisKA"/>
    <property type="match status" value="1"/>
</dbReference>
<dbReference type="InterPro" id="IPR013656">
    <property type="entry name" value="PAS_4"/>
</dbReference>
<keyword evidence="11" id="KW-1185">Reference proteome</keyword>
<gene>
    <name evidence="10" type="ORF">ACFQHR_15970</name>
</gene>
<dbReference type="InterPro" id="IPR036097">
    <property type="entry name" value="HisK_dim/P_sf"/>
</dbReference>
<dbReference type="SMART" id="SM00091">
    <property type="entry name" value="PAS"/>
    <property type="match status" value="6"/>
</dbReference>
<dbReference type="Pfam" id="PF00512">
    <property type="entry name" value="HisKA"/>
    <property type="match status" value="1"/>
</dbReference>
<evidence type="ECO:0000313" key="11">
    <source>
        <dbReference type="Proteomes" id="UP001596405"/>
    </source>
</evidence>
<keyword evidence="4" id="KW-0808">Transferase</keyword>
<name>A0ABW2DPX9_9BACT</name>
<feature type="coiled-coil region" evidence="6">
    <location>
        <begin position="748"/>
        <end position="775"/>
    </location>
</feature>
<reference evidence="11" key="1">
    <citation type="journal article" date="2019" name="Int. J. Syst. Evol. Microbiol.">
        <title>The Global Catalogue of Microorganisms (GCM) 10K type strain sequencing project: providing services to taxonomists for standard genome sequencing and annotation.</title>
        <authorList>
            <consortium name="The Broad Institute Genomics Platform"/>
            <consortium name="The Broad Institute Genome Sequencing Center for Infectious Disease"/>
            <person name="Wu L."/>
            <person name="Ma J."/>
        </authorList>
    </citation>
    <scope>NUCLEOTIDE SEQUENCE [LARGE SCALE GENOMIC DNA]</scope>
    <source>
        <strain evidence="11">CGMCC 4.7393</strain>
    </source>
</reference>
<feature type="domain" description="PAC" evidence="9">
    <location>
        <begin position="348"/>
        <end position="399"/>
    </location>
</feature>
<evidence type="ECO:0000259" key="8">
    <source>
        <dbReference type="PROSITE" id="PS50112"/>
    </source>
</evidence>
<evidence type="ECO:0000259" key="7">
    <source>
        <dbReference type="PROSITE" id="PS50109"/>
    </source>
</evidence>
<feature type="domain" description="PAS" evidence="8">
    <location>
        <begin position="275"/>
        <end position="345"/>
    </location>
</feature>
<dbReference type="InterPro" id="IPR013655">
    <property type="entry name" value="PAS_fold_3"/>
</dbReference>
<dbReference type="SMART" id="SM00387">
    <property type="entry name" value="HATPase_c"/>
    <property type="match status" value="1"/>
</dbReference>
<dbReference type="RefSeq" id="WP_066616701.1">
    <property type="nucleotide sequence ID" value="NZ_JBHSYQ010000015.1"/>
</dbReference>
<sequence>MEDAITASVEAGEQKRTAPVDLQLFYALVDNSPEPTLLLKPEGTILYANQALCSLVGRSAEFLMKLGRDVLMVPEDPRWLTALEERRLNGEFQGEVLMQHANGSHLLVEVKAKAFTCSGGEVFTSVYIRDMRPHYHSQEQLIKQQQQLQSTLADLQLVQDRSADLICTFDLQGVFLRVNNASQSILGYLPEEMIGKSYLSFIHPDDIAITDDSTAKLQSSASAVITNFKNRYLHKNGSVVHLSWSSSILIEAKKVICIARDKTQLLASERFKEETEMRLQALLSQGADLIAILSAAGEYIFASANSHRILGYSPESFIGKSSYEYIHPEDISGLQKVFEEVLQCHVVKTEPFRFLNSSGEWRWLESTVTNCLEDPNIRGIIANSRDITERKQAELMLQESEQRYKALFHLNPDAVYSLDTKGYYTSANKVTLDLFGLTEEELTKKHLYDYANPETLEKVKAEFKRVLSGESISGESSLIGHNNVYRYFNYTEIPIVVNGEVVGAYGIAKDVTASKEQQLLLEATAKRLHNTLESIKDAFFTIDKDWKFTYVNKEFEQVMRLTRNGLLGQDFREIFPAQDFSESYAQYQQGLSEQRPVHFETLYKPANLWIDVSAYPSEEGVSVYFRGINDRKKTEAELKKLSLVASKTVNSVYITDDMARIEWVNEGFTRVTGYTLEEVVGCRPGDFLAGPATSSDKVNSIREKLALDKPFVQEVQNRNKAGEIYWSKLDVTPIIDKETGGSKKFIVIETEITEQKRAEEERAQLTEELLRRNRHLEQFTYIVSHNLRSPVANVLGLTSLLGTTDSPEMRIALTERLQKTAQNLDAIIRDLNDLLSLRTGAVEMRETVLLPEVIEQALQVLPNDSAKQVTVELNGIKEVGSIRSYLSSIVSNLLTNAVKYQSPDHPLQVRLIAEKSPAEDMLYLSVQDNGLGINLAKEGKNLFGLYKRFHFHVGGRGLGLYLVKTQAEALGGQVHVESEPSIGSIFKVSLPMLKN</sequence>